<organism evidence="7 8">
    <name type="scientific">Loxostege sticticalis</name>
    <name type="common">Beet webworm moth</name>
    <dbReference type="NCBI Taxonomy" id="481309"/>
    <lineage>
        <taxon>Eukaryota</taxon>
        <taxon>Metazoa</taxon>
        <taxon>Ecdysozoa</taxon>
        <taxon>Arthropoda</taxon>
        <taxon>Hexapoda</taxon>
        <taxon>Insecta</taxon>
        <taxon>Pterygota</taxon>
        <taxon>Neoptera</taxon>
        <taxon>Endopterygota</taxon>
        <taxon>Lepidoptera</taxon>
        <taxon>Glossata</taxon>
        <taxon>Ditrysia</taxon>
        <taxon>Pyraloidea</taxon>
        <taxon>Crambidae</taxon>
        <taxon>Pyraustinae</taxon>
        <taxon>Loxostege</taxon>
    </lineage>
</organism>
<evidence type="ECO:0000259" key="6">
    <source>
        <dbReference type="SMART" id="SM00701"/>
    </source>
</evidence>
<evidence type="ECO:0000313" key="8">
    <source>
        <dbReference type="Proteomes" id="UP001549920"/>
    </source>
</evidence>
<reference evidence="7 8" key="1">
    <citation type="submission" date="2024-06" db="EMBL/GenBank/DDBJ databases">
        <title>A chromosome-level genome assembly of beet webworm, Loxostege sticticalis.</title>
        <authorList>
            <person name="Zhang Y."/>
        </authorList>
    </citation>
    <scope>NUCLEOTIDE SEQUENCE [LARGE SCALE GENOMIC DNA]</scope>
    <source>
        <strain evidence="7">AQ026</strain>
        <tissue evidence="7">Whole body</tissue>
    </source>
</reference>
<evidence type="ECO:0000256" key="1">
    <source>
        <dbReference type="ARBA" id="ARBA00007553"/>
    </source>
</evidence>
<feature type="domain" description="N-acetylmuramoyl-L-alanine amidase" evidence="5">
    <location>
        <begin position="33"/>
        <end position="181"/>
    </location>
</feature>
<dbReference type="InterPro" id="IPR006619">
    <property type="entry name" value="PGRP_domain_met/bac"/>
</dbReference>
<dbReference type="EMBL" id="JBEUOH010000010">
    <property type="protein sequence ID" value="KAL0882580.1"/>
    <property type="molecule type" value="Genomic_DNA"/>
</dbReference>
<dbReference type="Gene3D" id="3.40.80.10">
    <property type="entry name" value="Peptidoglycan recognition protein-like"/>
    <property type="match status" value="1"/>
</dbReference>
<protein>
    <recommendedName>
        <fullName evidence="9">Peptidoglycan-recognition protein</fullName>
    </recommendedName>
</protein>
<accession>A0ABR3I198</accession>
<dbReference type="PANTHER" id="PTHR11022">
    <property type="entry name" value="PEPTIDOGLYCAN RECOGNITION PROTEIN"/>
    <property type="match status" value="1"/>
</dbReference>
<dbReference type="SMART" id="SM00701">
    <property type="entry name" value="PGRP"/>
    <property type="match status" value="1"/>
</dbReference>
<dbReference type="CDD" id="cd06583">
    <property type="entry name" value="PGRP"/>
    <property type="match status" value="1"/>
</dbReference>
<keyword evidence="4" id="KW-0732">Signal</keyword>
<proteinExistence type="inferred from homology"/>
<keyword evidence="3" id="KW-0391">Immunity</keyword>
<comment type="similarity">
    <text evidence="1">Belongs to the N-acetylmuramoyl-L-alanine amidase 2 family.</text>
</comment>
<evidence type="ECO:0000256" key="3">
    <source>
        <dbReference type="ARBA" id="ARBA00022859"/>
    </source>
</evidence>
<dbReference type="InterPro" id="IPR036505">
    <property type="entry name" value="Amidase/PGRP_sf"/>
</dbReference>
<dbReference type="Pfam" id="PF01510">
    <property type="entry name" value="Amidase_2"/>
    <property type="match status" value="1"/>
</dbReference>
<keyword evidence="2" id="KW-0399">Innate immunity</keyword>
<feature type="domain" description="Peptidoglycan recognition protein family" evidence="6">
    <location>
        <begin position="22"/>
        <end position="175"/>
    </location>
</feature>
<gene>
    <name evidence="7" type="ORF">ABMA27_001033</name>
</gene>
<dbReference type="SMART" id="SM00644">
    <property type="entry name" value="Ami_2"/>
    <property type="match status" value="1"/>
</dbReference>
<sequence>MFRVLIIFATSLCLCELVKGDCGVVTKQQWGGLQPTHVQYLPRPVDLVIIQHTVTPMCTTDTACMDRMRNTQDYHMDTLGWWDIGSSFYVGGNGKVYEGAGWLHVGAQPWATTNAPLASLSSETTKVIIVEILYYLVNDGPTTQQLNAVKALLKCGVESGHLTSNYHVVGHRQLIATVSPGRNLYREIRTWPEWMEDVSSIKN</sequence>
<feature type="chain" id="PRO_5047286323" description="Peptidoglycan-recognition protein" evidence="4">
    <location>
        <begin position="21"/>
        <end position="203"/>
    </location>
</feature>
<name>A0ABR3I198_LOXSC</name>
<feature type="signal peptide" evidence="4">
    <location>
        <begin position="1"/>
        <end position="20"/>
    </location>
</feature>
<dbReference type="InterPro" id="IPR015510">
    <property type="entry name" value="PGRP"/>
</dbReference>
<keyword evidence="8" id="KW-1185">Reference proteome</keyword>
<dbReference type="Proteomes" id="UP001549920">
    <property type="component" value="Unassembled WGS sequence"/>
</dbReference>
<evidence type="ECO:0008006" key="9">
    <source>
        <dbReference type="Google" id="ProtNLM"/>
    </source>
</evidence>
<dbReference type="PANTHER" id="PTHR11022:SF74">
    <property type="entry name" value="PEPTIDOGLYCAN-RECOGNITION PROTEIN SA"/>
    <property type="match status" value="1"/>
</dbReference>
<comment type="caution">
    <text evidence="7">The sequence shown here is derived from an EMBL/GenBank/DDBJ whole genome shotgun (WGS) entry which is preliminary data.</text>
</comment>
<evidence type="ECO:0000313" key="7">
    <source>
        <dbReference type="EMBL" id="KAL0882580.1"/>
    </source>
</evidence>
<dbReference type="SUPFAM" id="SSF55846">
    <property type="entry name" value="N-acetylmuramoyl-L-alanine amidase-like"/>
    <property type="match status" value="1"/>
</dbReference>
<evidence type="ECO:0000256" key="4">
    <source>
        <dbReference type="SAM" id="SignalP"/>
    </source>
</evidence>
<evidence type="ECO:0000259" key="5">
    <source>
        <dbReference type="SMART" id="SM00644"/>
    </source>
</evidence>
<dbReference type="InterPro" id="IPR002502">
    <property type="entry name" value="Amidase_domain"/>
</dbReference>
<evidence type="ECO:0000256" key="2">
    <source>
        <dbReference type="ARBA" id="ARBA00022588"/>
    </source>
</evidence>